<dbReference type="Proteomes" id="UP000028547">
    <property type="component" value="Unassembled WGS sequence"/>
</dbReference>
<dbReference type="RefSeq" id="WP_043392712.1">
    <property type="nucleotide sequence ID" value="NZ_JPMI01000060.1"/>
</dbReference>
<accession>A0A084SXU1</accession>
<evidence type="ECO:0000256" key="3">
    <source>
        <dbReference type="ARBA" id="ARBA00022688"/>
    </source>
</evidence>
<evidence type="ECO:0000256" key="4">
    <source>
        <dbReference type="ARBA" id="ARBA00022691"/>
    </source>
</evidence>
<dbReference type="EMBL" id="JPMI01000060">
    <property type="protein sequence ID" value="KFA93276.1"/>
    <property type="molecule type" value="Genomic_DNA"/>
</dbReference>
<dbReference type="SUPFAM" id="SSF53335">
    <property type="entry name" value="S-adenosyl-L-methionine-dependent methyltransferases"/>
    <property type="match status" value="1"/>
</dbReference>
<dbReference type="NCBIfam" id="TIGR01983">
    <property type="entry name" value="UbiG"/>
    <property type="match status" value="1"/>
</dbReference>
<dbReference type="InterPro" id="IPR013216">
    <property type="entry name" value="Methyltransf_11"/>
</dbReference>
<dbReference type="Gene3D" id="3.40.50.150">
    <property type="entry name" value="Vaccinia Virus protein VP39"/>
    <property type="match status" value="1"/>
</dbReference>
<dbReference type="GO" id="GO:0032259">
    <property type="term" value="P:methylation"/>
    <property type="evidence" value="ECO:0007669"/>
    <property type="project" value="UniProtKB-KW"/>
</dbReference>
<dbReference type="GO" id="GO:0061542">
    <property type="term" value="F:3-demethylubiquinol 3-O-methyltransferase activity"/>
    <property type="evidence" value="ECO:0007669"/>
    <property type="project" value="InterPro"/>
</dbReference>
<keyword evidence="2 6" id="KW-0808">Transferase</keyword>
<dbReference type="PANTHER" id="PTHR43464">
    <property type="entry name" value="METHYLTRANSFERASE"/>
    <property type="match status" value="1"/>
</dbReference>
<proteinExistence type="predicted"/>
<name>A0A084SXU1_9BACT</name>
<evidence type="ECO:0000256" key="1">
    <source>
        <dbReference type="ARBA" id="ARBA00022603"/>
    </source>
</evidence>
<gene>
    <name evidence="6" type="ORF">Q664_10175</name>
</gene>
<keyword evidence="1" id="KW-0489">Methyltransferase</keyword>
<dbReference type="PANTHER" id="PTHR43464:SF19">
    <property type="entry name" value="UBIQUINONE BIOSYNTHESIS O-METHYLTRANSFERASE, MITOCHONDRIAL"/>
    <property type="match status" value="1"/>
</dbReference>
<evidence type="ECO:0000259" key="5">
    <source>
        <dbReference type="Pfam" id="PF08241"/>
    </source>
</evidence>
<dbReference type="InterPro" id="IPR029063">
    <property type="entry name" value="SAM-dependent_MTases_sf"/>
</dbReference>
<dbReference type="GO" id="GO:0010420">
    <property type="term" value="F:polyprenyldihydroxybenzoate methyltransferase activity"/>
    <property type="evidence" value="ECO:0007669"/>
    <property type="project" value="InterPro"/>
</dbReference>
<reference evidence="6 7" key="1">
    <citation type="submission" date="2014-07" db="EMBL/GenBank/DDBJ databases">
        <title>Draft Genome Sequence of Gephyronic Acid Producer, Cystobacter violaceus Strain Cb vi76.</title>
        <authorList>
            <person name="Stevens D.C."/>
            <person name="Young J."/>
            <person name="Carmichael R."/>
            <person name="Tan J."/>
            <person name="Taylor R.E."/>
        </authorList>
    </citation>
    <scope>NUCLEOTIDE SEQUENCE [LARGE SCALE GENOMIC DNA]</scope>
    <source>
        <strain evidence="6 7">Cb vi76</strain>
    </source>
</reference>
<dbReference type="InterPro" id="IPR010233">
    <property type="entry name" value="UbiG_MeTrfase"/>
</dbReference>
<evidence type="ECO:0000256" key="2">
    <source>
        <dbReference type="ARBA" id="ARBA00022679"/>
    </source>
</evidence>
<evidence type="ECO:0000313" key="6">
    <source>
        <dbReference type="EMBL" id="KFA93276.1"/>
    </source>
</evidence>
<dbReference type="AlphaFoldDB" id="A0A084SXU1"/>
<comment type="caution">
    <text evidence="6">The sequence shown here is derived from an EMBL/GenBank/DDBJ whole genome shotgun (WGS) entry which is preliminary data.</text>
</comment>
<protein>
    <submittedName>
        <fullName evidence="6">SAM-dependent methlyltransferase</fullName>
    </submittedName>
</protein>
<feature type="domain" description="Methyltransferase type 11" evidence="5">
    <location>
        <begin position="55"/>
        <end position="150"/>
    </location>
</feature>
<evidence type="ECO:0000313" key="7">
    <source>
        <dbReference type="Proteomes" id="UP000028547"/>
    </source>
</evidence>
<dbReference type="Pfam" id="PF08241">
    <property type="entry name" value="Methyltransf_11"/>
    <property type="match status" value="1"/>
</dbReference>
<organism evidence="6 7">
    <name type="scientific">Archangium violaceum Cb vi76</name>
    <dbReference type="NCBI Taxonomy" id="1406225"/>
    <lineage>
        <taxon>Bacteria</taxon>
        <taxon>Pseudomonadati</taxon>
        <taxon>Myxococcota</taxon>
        <taxon>Myxococcia</taxon>
        <taxon>Myxococcales</taxon>
        <taxon>Cystobacterineae</taxon>
        <taxon>Archangiaceae</taxon>
        <taxon>Archangium</taxon>
    </lineage>
</organism>
<dbReference type="CDD" id="cd02440">
    <property type="entry name" value="AdoMet_MTases"/>
    <property type="match status" value="1"/>
</dbReference>
<sequence>MPVDNDLYNRLAHTWWEQDGALTLIRTGLNDARFGYFRQVMLERLGMKPQGLRALDIGCGGGYLAEEFTRLGCRVSGIDPSPASIDAAHAHARATGLDIDYRVGSGETIPYEGGTFDIVYCCDVLEHVRDLDRVIAETSRVLKPGGIYFFDTINRTWRSRLIEIKVLQDWPLTRVQPRGLHDWNMFIKPGELRTVLKRHALDDREVVGLKPRVSPFRLLQTLRGVQKGTVSYAEAGQRLNMGVTKDVSELYMGYALRGSSGVPARA</sequence>
<keyword evidence="4" id="KW-0949">S-adenosyl-L-methionine</keyword>
<keyword evidence="3" id="KW-0831">Ubiquinone biosynthesis</keyword>